<evidence type="ECO:0000313" key="2">
    <source>
        <dbReference type="EMBL" id="AKH46288.1"/>
    </source>
</evidence>
<feature type="transmembrane region" description="Helical" evidence="1">
    <location>
        <begin position="6"/>
        <end position="24"/>
    </location>
</feature>
<accession>A0A0F7L458</accession>
<sequence length="57" mass="6317">MGNNQKGLFVFACMALFLAAFFFVSNQQFKEELKVQTGTPKYNAKAQLIAAGVIEQD</sequence>
<keyword evidence="1" id="KW-0812">Transmembrane</keyword>
<evidence type="ECO:0000256" key="1">
    <source>
        <dbReference type="SAM" id="Phobius"/>
    </source>
</evidence>
<organism evidence="2">
    <name type="scientific">uncultured marine virus</name>
    <dbReference type="NCBI Taxonomy" id="186617"/>
    <lineage>
        <taxon>Viruses</taxon>
        <taxon>environmental samples</taxon>
    </lineage>
</organism>
<dbReference type="EMBL" id="KR029580">
    <property type="protein sequence ID" value="AKH46288.1"/>
    <property type="molecule type" value="Genomic_DNA"/>
</dbReference>
<reference evidence="2" key="2">
    <citation type="submission" date="2015-03" db="EMBL/GenBank/DDBJ databases">
        <authorList>
            <person name="Chow C.-E.T."/>
            <person name="Winget D.M."/>
            <person name="White R.A.III."/>
            <person name="Hallam S.J."/>
            <person name="Suttle C.A."/>
        </authorList>
    </citation>
    <scope>NUCLEOTIDE SEQUENCE</scope>
    <source>
        <strain evidence="2">Anoxic3_5</strain>
    </source>
</reference>
<keyword evidence="1" id="KW-1133">Transmembrane helix</keyword>
<reference evidence="2" key="1">
    <citation type="journal article" date="2015" name="Front. Microbiol.">
        <title>Combining genomic sequencing methods to explore viral diversity and reveal potential virus-host interactions.</title>
        <authorList>
            <person name="Chow C.E."/>
            <person name="Winget D.M."/>
            <person name="White R.A.III."/>
            <person name="Hallam S.J."/>
            <person name="Suttle C.A."/>
        </authorList>
    </citation>
    <scope>NUCLEOTIDE SEQUENCE</scope>
    <source>
        <strain evidence="2">Anoxic3_5</strain>
    </source>
</reference>
<name>A0A0F7L458_9VIRU</name>
<proteinExistence type="predicted"/>
<keyword evidence="1" id="KW-0472">Membrane</keyword>
<protein>
    <submittedName>
        <fullName evidence="2">Uncharacterized protein</fullName>
    </submittedName>
</protein>